<dbReference type="Proteomes" id="UP000825002">
    <property type="component" value="Unassembled WGS sequence"/>
</dbReference>
<feature type="non-terminal residue" evidence="1">
    <location>
        <position position="1"/>
    </location>
</feature>
<dbReference type="EMBL" id="JAIFTH010000807">
    <property type="protein sequence ID" value="KAG9508935.1"/>
    <property type="molecule type" value="Genomic_DNA"/>
</dbReference>
<organism evidence="1 2">
    <name type="scientific">Fragariocoptes setiger</name>
    <dbReference type="NCBI Taxonomy" id="1670756"/>
    <lineage>
        <taxon>Eukaryota</taxon>
        <taxon>Metazoa</taxon>
        <taxon>Ecdysozoa</taxon>
        <taxon>Arthropoda</taxon>
        <taxon>Chelicerata</taxon>
        <taxon>Arachnida</taxon>
        <taxon>Acari</taxon>
        <taxon>Acariformes</taxon>
        <taxon>Trombidiformes</taxon>
        <taxon>Prostigmata</taxon>
        <taxon>Eupodina</taxon>
        <taxon>Eriophyoidea</taxon>
        <taxon>Phytoptidae</taxon>
        <taxon>Fragariocoptes</taxon>
    </lineage>
</organism>
<sequence>VSPVRPDRYSIINHCQIMALVQYQPPASRRGRATHETTLEFKSGNMELISKIFLSVAKFSRKYAYLKLQQKKITVSHNEARYWISATCIDNSQHYVSSNNTHRTYYLRVDPSLMNRIFKQASNPSRPSKLSIKLRKAESKLIFVIETSSKNNSASTRTITHTVGINYLTEEFYREKVEALTIQKEMTDYYDVKCCISDLFQFRHLMERFAQLISCERVYIWAKSGGDLAIKGDNQSSQHVISMHDLENGYPEDDDPHTENLHIGIPPRRPEAAVYIESKRLSTFLNNANPVLDKHFFLGVASQCERRNNRPGTFAVLDVGANFAHNVGIAETIKVVVLNLEKLSHSTHYH</sequence>
<keyword evidence="2" id="KW-1185">Reference proteome</keyword>
<gene>
    <name evidence="1" type="ORF">GZH46_02561</name>
</gene>
<dbReference type="InterPro" id="IPR007150">
    <property type="entry name" value="HUS1/Mec3"/>
</dbReference>
<protein>
    <submittedName>
        <fullName evidence="1">Uncharacterized protein</fullName>
    </submittedName>
</protein>
<accession>A0ABQ7S6S0</accession>
<comment type="caution">
    <text evidence="1">The sequence shown here is derived from an EMBL/GenBank/DDBJ whole genome shotgun (WGS) entry which is preliminary data.</text>
</comment>
<evidence type="ECO:0000313" key="2">
    <source>
        <dbReference type="Proteomes" id="UP000825002"/>
    </source>
</evidence>
<evidence type="ECO:0000313" key="1">
    <source>
        <dbReference type="EMBL" id="KAG9508935.1"/>
    </source>
</evidence>
<name>A0ABQ7S6S0_9ACAR</name>
<reference evidence="1 2" key="1">
    <citation type="submission" date="2020-10" db="EMBL/GenBank/DDBJ databases">
        <authorList>
            <person name="Klimov P.B."/>
            <person name="Dyachkov S.M."/>
            <person name="Chetverikov P.E."/>
        </authorList>
    </citation>
    <scope>NUCLEOTIDE SEQUENCE [LARGE SCALE GENOMIC DNA]</scope>
    <source>
        <strain evidence="1">BMOC 18-1129-001#AD2665</strain>
        <tissue evidence="1">Entire mites</tissue>
    </source>
</reference>
<proteinExistence type="predicted"/>
<dbReference type="Pfam" id="PF04005">
    <property type="entry name" value="Hus1"/>
    <property type="match status" value="1"/>
</dbReference>